<feature type="transmembrane region" description="Helical" evidence="6">
    <location>
        <begin position="217"/>
        <end position="239"/>
    </location>
</feature>
<evidence type="ECO:0000256" key="2">
    <source>
        <dbReference type="ARBA" id="ARBA00022475"/>
    </source>
</evidence>
<dbReference type="InterPro" id="IPR005275">
    <property type="entry name" value="Lfuc_symporter_FucP"/>
</dbReference>
<protein>
    <submittedName>
        <fullName evidence="7">MFS transporter</fullName>
    </submittedName>
</protein>
<keyword evidence="5 6" id="KW-0472">Membrane</keyword>
<evidence type="ECO:0000256" key="6">
    <source>
        <dbReference type="SAM" id="Phobius"/>
    </source>
</evidence>
<evidence type="ECO:0000256" key="3">
    <source>
        <dbReference type="ARBA" id="ARBA00022692"/>
    </source>
</evidence>
<feature type="transmembrane region" description="Helical" evidence="6">
    <location>
        <begin position="260"/>
        <end position="283"/>
    </location>
</feature>
<evidence type="ECO:0000256" key="1">
    <source>
        <dbReference type="ARBA" id="ARBA00004429"/>
    </source>
</evidence>
<dbReference type="Gene3D" id="1.20.1250.20">
    <property type="entry name" value="MFS general substrate transporter like domains"/>
    <property type="match status" value="2"/>
</dbReference>
<dbReference type="EMBL" id="BSOT01000005">
    <property type="protein sequence ID" value="GLR69602.1"/>
    <property type="molecule type" value="Genomic_DNA"/>
</dbReference>
<comment type="caution">
    <text evidence="7">The sequence shown here is derived from an EMBL/GenBank/DDBJ whole genome shotgun (WGS) entry which is preliminary data.</text>
</comment>
<proteinExistence type="predicted"/>
<gene>
    <name evidence="7" type="primary">fucP_1</name>
    <name evidence="7" type="ORF">GCM10007852_05100</name>
</gene>
<dbReference type="Pfam" id="PF07690">
    <property type="entry name" value="MFS_1"/>
    <property type="match status" value="1"/>
</dbReference>
<feature type="transmembrane region" description="Helical" evidence="6">
    <location>
        <begin position="30"/>
        <end position="47"/>
    </location>
</feature>
<dbReference type="InterPro" id="IPR036259">
    <property type="entry name" value="MFS_trans_sf"/>
</dbReference>
<feature type="transmembrane region" description="Helical" evidence="6">
    <location>
        <begin position="98"/>
        <end position="119"/>
    </location>
</feature>
<dbReference type="CDD" id="cd17394">
    <property type="entry name" value="MFS_FucP_like"/>
    <property type="match status" value="1"/>
</dbReference>
<sequence length="443" mass="47808">MQANISSSQAETAGRTAGVIGETAIIHKGLLLPFILITACFALWGAANNMTDLLVPAFQKVLSMSQLQSSFIQSAFYGAYFVMALPAAFLIQKYSYKNGVLIGLSIYAFGAVLCYPASQAMSFEFFLLAFYVFASGCAILETVAAPYIMSMGPEETGTQRINLAQAFNPIGVLMGVFLGKEVILKGLNDANDAERALMSTEQLNAIQSQELGNVVTAYLIVALVAFVLAALIFFTRFPAGKASDNLNELKASFNRLKQNATWKFAVIAQFFYVGCQIGVWTYAIKFIMDNHTSVTTEAQAGEYVFYGLCVYTAFRFICTGLMSIINPSRLLSLMACIAIALICVAVFVGGEIGTYALLACFSCMSLMFPTIYGLGLTGVGEDRKLGGSFIIMAILGGAILVPLQGWIIDVTGSVNISYLLPLSCFIIVLLFSLFSHKALNKSK</sequence>
<dbReference type="Proteomes" id="UP001156601">
    <property type="component" value="Unassembled WGS sequence"/>
</dbReference>
<name>A0AA37WH77_9ALTE</name>
<feature type="transmembrane region" description="Helical" evidence="6">
    <location>
        <begin position="303"/>
        <end position="323"/>
    </location>
</feature>
<evidence type="ECO:0000313" key="7">
    <source>
        <dbReference type="EMBL" id="GLR69602.1"/>
    </source>
</evidence>
<reference evidence="7" key="2">
    <citation type="submission" date="2023-01" db="EMBL/GenBank/DDBJ databases">
        <title>Draft genome sequence of Agaribacter marinus strain NBRC 110023.</title>
        <authorList>
            <person name="Sun Q."/>
            <person name="Mori K."/>
        </authorList>
    </citation>
    <scope>NUCLEOTIDE SEQUENCE</scope>
    <source>
        <strain evidence="7">NBRC 110023</strain>
    </source>
</reference>
<dbReference type="PANTHER" id="PTHR43702">
    <property type="entry name" value="L-FUCOSE-PROTON SYMPORTER"/>
    <property type="match status" value="1"/>
</dbReference>
<dbReference type="InterPro" id="IPR011701">
    <property type="entry name" value="MFS"/>
</dbReference>
<dbReference type="GO" id="GO:0005886">
    <property type="term" value="C:plasma membrane"/>
    <property type="evidence" value="ECO:0007669"/>
    <property type="project" value="UniProtKB-SubCell"/>
</dbReference>
<evidence type="ECO:0000313" key="8">
    <source>
        <dbReference type="Proteomes" id="UP001156601"/>
    </source>
</evidence>
<reference evidence="7" key="1">
    <citation type="journal article" date="2014" name="Int. J. Syst. Evol. Microbiol.">
        <title>Complete genome sequence of Corynebacterium casei LMG S-19264T (=DSM 44701T), isolated from a smear-ripened cheese.</title>
        <authorList>
            <consortium name="US DOE Joint Genome Institute (JGI-PGF)"/>
            <person name="Walter F."/>
            <person name="Albersmeier A."/>
            <person name="Kalinowski J."/>
            <person name="Ruckert C."/>
        </authorList>
    </citation>
    <scope>NUCLEOTIDE SEQUENCE</scope>
    <source>
        <strain evidence="7">NBRC 110023</strain>
    </source>
</reference>
<feature type="transmembrane region" description="Helical" evidence="6">
    <location>
        <begin position="355"/>
        <end position="377"/>
    </location>
</feature>
<comment type="subcellular location">
    <subcellularLocation>
        <location evidence="1">Cell inner membrane</location>
        <topology evidence="1">Multi-pass membrane protein</topology>
    </subcellularLocation>
</comment>
<keyword evidence="2" id="KW-1003">Cell membrane</keyword>
<keyword evidence="4 6" id="KW-1133">Transmembrane helix</keyword>
<feature type="transmembrane region" description="Helical" evidence="6">
    <location>
        <begin position="161"/>
        <end position="179"/>
    </location>
</feature>
<dbReference type="RefSeq" id="WP_284215924.1">
    <property type="nucleotide sequence ID" value="NZ_BSOT01000005.1"/>
</dbReference>
<feature type="transmembrane region" description="Helical" evidence="6">
    <location>
        <begin position="330"/>
        <end position="349"/>
    </location>
</feature>
<dbReference type="NCBIfam" id="TIGR00885">
    <property type="entry name" value="fucP"/>
    <property type="match status" value="1"/>
</dbReference>
<evidence type="ECO:0000256" key="5">
    <source>
        <dbReference type="ARBA" id="ARBA00023136"/>
    </source>
</evidence>
<dbReference type="GO" id="GO:0015535">
    <property type="term" value="F:fucose:proton symporter activity"/>
    <property type="evidence" value="ECO:0007669"/>
    <property type="project" value="InterPro"/>
</dbReference>
<feature type="transmembrane region" description="Helical" evidence="6">
    <location>
        <begin position="125"/>
        <end position="149"/>
    </location>
</feature>
<feature type="transmembrane region" description="Helical" evidence="6">
    <location>
        <begin position="389"/>
        <end position="408"/>
    </location>
</feature>
<accession>A0AA37WH77</accession>
<organism evidence="7 8">
    <name type="scientific">Agaribacter marinus</name>
    <dbReference type="NCBI Taxonomy" id="1431249"/>
    <lineage>
        <taxon>Bacteria</taxon>
        <taxon>Pseudomonadati</taxon>
        <taxon>Pseudomonadota</taxon>
        <taxon>Gammaproteobacteria</taxon>
        <taxon>Alteromonadales</taxon>
        <taxon>Alteromonadaceae</taxon>
        <taxon>Agaribacter</taxon>
    </lineage>
</organism>
<feature type="transmembrane region" description="Helical" evidence="6">
    <location>
        <begin position="67"/>
        <end position="91"/>
    </location>
</feature>
<dbReference type="AlphaFoldDB" id="A0AA37WH77"/>
<dbReference type="InterPro" id="IPR050375">
    <property type="entry name" value="MFS_TsgA-like"/>
</dbReference>
<dbReference type="PANTHER" id="PTHR43702:SF11">
    <property type="entry name" value="L-FUCOSE-PROTON SYMPORTER"/>
    <property type="match status" value="1"/>
</dbReference>
<keyword evidence="8" id="KW-1185">Reference proteome</keyword>
<keyword evidence="3 6" id="KW-0812">Transmembrane</keyword>
<feature type="transmembrane region" description="Helical" evidence="6">
    <location>
        <begin position="414"/>
        <end position="434"/>
    </location>
</feature>
<dbReference type="SUPFAM" id="SSF103473">
    <property type="entry name" value="MFS general substrate transporter"/>
    <property type="match status" value="1"/>
</dbReference>
<evidence type="ECO:0000256" key="4">
    <source>
        <dbReference type="ARBA" id="ARBA00022989"/>
    </source>
</evidence>